<dbReference type="Gene3D" id="2.60.120.10">
    <property type="entry name" value="Jelly Rolls"/>
    <property type="match status" value="1"/>
</dbReference>
<dbReference type="Proteomes" id="UP000277579">
    <property type="component" value="Unassembled WGS sequence"/>
</dbReference>
<dbReference type="InterPro" id="IPR018490">
    <property type="entry name" value="cNMP-bd_dom_sf"/>
</dbReference>
<comment type="caution">
    <text evidence="2">The sequence shown here is derived from an EMBL/GenBank/DDBJ whole genome shotgun (WGS) entry which is preliminary data.</text>
</comment>
<feature type="domain" description="Cyclic nucleotide-binding" evidence="1">
    <location>
        <begin position="13"/>
        <end position="131"/>
    </location>
</feature>
<accession>A0A495LXS4</accession>
<dbReference type="SUPFAM" id="SSF51206">
    <property type="entry name" value="cAMP-binding domain-like"/>
    <property type="match status" value="1"/>
</dbReference>
<gene>
    <name evidence="2" type="ORF">CLV94_3208</name>
</gene>
<dbReference type="AlphaFoldDB" id="A0A495LXS4"/>
<dbReference type="EMBL" id="RBLC01000006">
    <property type="protein sequence ID" value="RKS18401.1"/>
    <property type="molecule type" value="Genomic_DNA"/>
</dbReference>
<organism evidence="2 3">
    <name type="scientific">Flavobacterium endophyticum</name>
    <dbReference type="NCBI Taxonomy" id="1540163"/>
    <lineage>
        <taxon>Bacteria</taxon>
        <taxon>Pseudomonadati</taxon>
        <taxon>Bacteroidota</taxon>
        <taxon>Flavobacteriia</taxon>
        <taxon>Flavobacteriales</taxon>
        <taxon>Flavobacteriaceae</taxon>
        <taxon>Flavobacterium</taxon>
    </lineage>
</organism>
<dbReference type="PROSITE" id="PS50042">
    <property type="entry name" value="CNMP_BINDING_3"/>
    <property type="match status" value="1"/>
</dbReference>
<protein>
    <submittedName>
        <fullName evidence="2">CRP-like cAMP-binding protein</fullName>
    </submittedName>
</protein>
<dbReference type="CDD" id="cd00038">
    <property type="entry name" value="CAP_ED"/>
    <property type="match status" value="1"/>
</dbReference>
<dbReference type="Pfam" id="PF00027">
    <property type="entry name" value="cNMP_binding"/>
    <property type="match status" value="1"/>
</dbReference>
<dbReference type="InterPro" id="IPR000595">
    <property type="entry name" value="cNMP-bd_dom"/>
</dbReference>
<dbReference type="InterPro" id="IPR014710">
    <property type="entry name" value="RmlC-like_jellyroll"/>
</dbReference>
<evidence type="ECO:0000259" key="1">
    <source>
        <dbReference type="PROSITE" id="PS50042"/>
    </source>
</evidence>
<name>A0A495LXS4_9FLAO</name>
<evidence type="ECO:0000313" key="2">
    <source>
        <dbReference type="EMBL" id="RKS18401.1"/>
    </source>
</evidence>
<sequence length="189" mass="22221">MDRLITHIRKTINLDDSEAAIVSSYFEYETVKKKKHLVEEGQTVHKQYYILKGCLRIYTLNTKGNEQTLQFGIENWWIADYLGFLGQTPSNYFIQAVENSEVISIDKNSLDELLSQLPKLEKYFRLTFQKSLGAAQMRIKYLFTMTAEESYHHFNKNFPEFVQRVPQYMLATYLDFTPEFMSKIRAGKA</sequence>
<dbReference type="OrthoDB" id="1092431at2"/>
<evidence type="ECO:0000313" key="3">
    <source>
        <dbReference type="Proteomes" id="UP000277579"/>
    </source>
</evidence>
<dbReference type="RefSeq" id="WP_121377492.1">
    <property type="nucleotide sequence ID" value="NZ_RBLC01000006.1"/>
</dbReference>
<keyword evidence="3" id="KW-1185">Reference proteome</keyword>
<proteinExistence type="predicted"/>
<reference evidence="2 3" key="1">
    <citation type="submission" date="2018-10" db="EMBL/GenBank/DDBJ databases">
        <title>Genomic Encyclopedia of Archaeal and Bacterial Type Strains, Phase II (KMG-II): from individual species to whole genera.</title>
        <authorList>
            <person name="Goeker M."/>
        </authorList>
    </citation>
    <scope>NUCLEOTIDE SEQUENCE [LARGE SCALE GENOMIC DNA]</scope>
    <source>
        <strain evidence="2 3">DSM 29537</strain>
    </source>
</reference>